<dbReference type="InterPro" id="IPR024096">
    <property type="entry name" value="NO_sig/Golgi_transp_ligand-bd"/>
</dbReference>
<dbReference type="GO" id="GO:0030008">
    <property type="term" value="C:TRAPP complex"/>
    <property type="evidence" value="ECO:0007669"/>
    <property type="project" value="TreeGrafter"/>
</dbReference>
<dbReference type="Gene3D" id="3.30.1380.20">
    <property type="entry name" value="Trafficking protein particle complex subunit 3"/>
    <property type="match status" value="1"/>
</dbReference>
<dbReference type="SUPFAM" id="SSF111126">
    <property type="entry name" value="Ligand-binding domain in the NO signalling and Golgi transport"/>
    <property type="match status" value="1"/>
</dbReference>
<comment type="subcellular location">
    <subcellularLocation>
        <location evidence="1">Golgi apparatus</location>
        <location evidence="1">cis-Golgi network</location>
    </subcellularLocation>
</comment>
<protein>
    <submittedName>
        <fullName evidence="3">Trafficking protein particle complex subunit 6B-like</fullName>
    </submittedName>
</protein>
<dbReference type="AlphaFoldDB" id="A0A6A7FN68"/>
<dbReference type="CDD" id="cd14944">
    <property type="entry name" value="TRAPPC6A_Trs33"/>
    <property type="match status" value="1"/>
</dbReference>
<name>A0A6A7FN68_9CRUS</name>
<dbReference type="InterPro" id="IPR007194">
    <property type="entry name" value="TRAPP_component"/>
</dbReference>
<dbReference type="EMBL" id="IACT01000642">
    <property type="protein sequence ID" value="LAC20036.1"/>
    <property type="molecule type" value="mRNA"/>
</dbReference>
<evidence type="ECO:0000313" key="3">
    <source>
        <dbReference type="EMBL" id="LAC20036.1"/>
    </source>
</evidence>
<dbReference type="InterPro" id="IPR037992">
    <property type="entry name" value="TRAPPC6/Trs33"/>
</dbReference>
<proteinExistence type="evidence at transcript level"/>
<comment type="similarity">
    <text evidence="2">Belongs to the TRAPP small subunits family. BET3 subfamily.</text>
</comment>
<organism evidence="3">
    <name type="scientific">Hirondellea gigas</name>
    <dbReference type="NCBI Taxonomy" id="1518452"/>
    <lineage>
        <taxon>Eukaryota</taxon>
        <taxon>Metazoa</taxon>
        <taxon>Ecdysozoa</taxon>
        <taxon>Arthropoda</taxon>
        <taxon>Crustacea</taxon>
        <taxon>Multicrustacea</taxon>
        <taxon>Malacostraca</taxon>
        <taxon>Eumalacostraca</taxon>
        <taxon>Peracarida</taxon>
        <taxon>Amphipoda</taxon>
        <taxon>Amphilochidea</taxon>
        <taxon>Lysianassida</taxon>
        <taxon>Lysianassidira</taxon>
        <taxon>Lysianassoidea</taxon>
        <taxon>Lysianassidae</taxon>
        <taxon>Hirondellea</taxon>
    </lineage>
</organism>
<dbReference type="PANTHER" id="PTHR12817">
    <property type="entry name" value="TRAFFICKING PROTEIN PARTICLE COMPLEX SUBUNIT 6B"/>
    <property type="match status" value="1"/>
</dbReference>
<dbReference type="PANTHER" id="PTHR12817:SF0">
    <property type="entry name" value="GEO08327P1"/>
    <property type="match status" value="1"/>
</dbReference>
<sequence>MTKVAEDVLFDFLHMESVRLLYDKQDNEKFSEDEVTSKLEHMGFSTGYRLAERLSRESLRFSDELELLKYVCKVVWSAVYRKEVDNLRTNHQGFYVLHDNCFRFFAAMSRGKQYLQQAPKYLSFPCGVVRGALANLGVQCVVTAEVTGLPACKFQVQVQRG</sequence>
<evidence type="ECO:0000256" key="2">
    <source>
        <dbReference type="ARBA" id="ARBA00006218"/>
    </source>
</evidence>
<dbReference type="GO" id="GO:0005801">
    <property type="term" value="C:cis-Golgi network"/>
    <property type="evidence" value="ECO:0007669"/>
    <property type="project" value="TreeGrafter"/>
</dbReference>
<dbReference type="GO" id="GO:0005802">
    <property type="term" value="C:trans-Golgi network"/>
    <property type="evidence" value="ECO:0007669"/>
    <property type="project" value="TreeGrafter"/>
</dbReference>
<dbReference type="Pfam" id="PF04051">
    <property type="entry name" value="TRAPP"/>
    <property type="match status" value="1"/>
</dbReference>
<accession>A0A6A7FN68</accession>
<reference evidence="3" key="1">
    <citation type="submission" date="2017-11" db="EMBL/GenBank/DDBJ databases">
        <title>The sensing device of the deep-sea amphipod.</title>
        <authorList>
            <person name="Kobayashi H."/>
            <person name="Nagahama T."/>
            <person name="Arai W."/>
            <person name="Sasagawa Y."/>
            <person name="Umeda M."/>
            <person name="Hayashi T."/>
            <person name="Nikaido I."/>
            <person name="Watanabe H."/>
            <person name="Oguri K."/>
            <person name="Kitazato H."/>
            <person name="Fujioka K."/>
            <person name="Kido Y."/>
            <person name="Takami H."/>
        </authorList>
    </citation>
    <scope>NUCLEOTIDE SEQUENCE</scope>
    <source>
        <tissue evidence="3">Whole body</tissue>
    </source>
</reference>
<evidence type="ECO:0000256" key="1">
    <source>
        <dbReference type="ARBA" id="ARBA00004222"/>
    </source>
</evidence>
<dbReference type="GO" id="GO:0006888">
    <property type="term" value="P:endoplasmic reticulum to Golgi vesicle-mediated transport"/>
    <property type="evidence" value="ECO:0007669"/>
    <property type="project" value="TreeGrafter"/>
</dbReference>